<evidence type="ECO:0008006" key="3">
    <source>
        <dbReference type="Google" id="ProtNLM"/>
    </source>
</evidence>
<dbReference type="GO" id="GO:0005509">
    <property type="term" value="F:calcium ion binding"/>
    <property type="evidence" value="ECO:0007669"/>
    <property type="project" value="InterPro"/>
</dbReference>
<dbReference type="Gene3D" id="2.60.40.60">
    <property type="entry name" value="Cadherins"/>
    <property type="match status" value="2"/>
</dbReference>
<name>A0A1H3DZ19_ALLWA</name>
<dbReference type="Proteomes" id="UP000198672">
    <property type="component" value="Unassembled WGS sequence"/>
</dbReference>
<dbReference type="InterPro" id="IPR015919">
    <property type="entry name" value="Cadherin-like_sf"/>
</dbReference>
<protein>
    <recommendedName>
        <fullName evidence="3">Cadherin domain-containing protein</fullName>
    </recommendedName>
</protein>
<sequence>MATSLAFDLFYYLDQRSDVLFYMAENKLEPDFALWHFNNYGWREGTNPNASFDVKTYLDTYPDIKDADVNPFQHFWDYGAAEGRNPNAEFLEQNIGANFDAETYLAANPDVKAAVNAGTMLTAYQHYVLYGQFEGREGRVFDAESYLDENPDVAAAVNAGTMTAYQHYVLYGQAEGREGQFNVIGEEIGNAPVVTDAEFDLALGDQTVGQVVVTDADGNDTITALDIVAGNTDRDNDGTLPFAIATNGDLTVTDPDDVVAGSTVELTVRATDNTDLKGEGTVTVNVAATPAANVVDFDATPNATATSGVDIFVYDYTSVSGRAVGLDGLVSVAGFDAEQDIIRLVDEAGTITDLAGIQALGGLVVTSDPFEKQTTLDFDPNAGSAQVITLTGIEHTLEDLNFQFAGSSSNSQPIVADAEFDLNLGSQAVGRVVVSDADGNNTITSLQIIAGNTDSDSDGNLPFAIAVDGSLTVNDQGDLSAGSTVELTVQATDNTGLKGEGAVTVNVTGAAAANIVDFDTTPNATATSGVDIFVYDYTSASGRAVGQDGSVTVTGFDATQDSIRLVDAAGTITDLTGLQALGGFVVAPDPFGNQTTLDFDPNAGAAQVITLVGVQHAVADLSLAFA</sequence>
<dbReference type="OrthoDB" id="5773114at2"/>
<evidence type="ECO:0000313" key="2">
    <source>
        <dbReference type="Proteomes" id="UP000198672"/>
    </source>
</evidence>
<accession>A0A1H3DZ19</accession>
<keyword evidence="2" id="KW-1185">Reference proteome</keyword>
<gene>
    <name evidence="1" type="ORF">SAMN05421644_11049</name>
</gene>
<reference evidence="2" key="1">
    <citation type="submission" date="2016-10" db="EMBL/GenBank/DDBJ databases">
        <authorList>
            <person name="Varghese N."/>
            <person name="Submissions S."/>
        </authorList>
    </citation>
    <scope>NUCLEOTIDE SEQUENCE [LARGE SCALE GENOMIC DNA]</scope>
    <source>
        <strain evidence="2">DSM 173</strain>
    </source>
</reference>
<dbReference type="AlphaFoldDB" id="A0A1H3DZ19"/>
<dbReference type="RefSeq" id="WP_143117008.1">
    <property type="nucleotide sequence ID" value="NZ_FNOW01000010.1"/>
</dbReference>
<evidence type="ECO:0000313" key="1">
    <source>
        <dbReference type="EMBL" id="SDX70914.1"/>
    </source>
</evidence>
<dbReference type="STRING" id="61595.SAMN05421644_11049"/>
<organism evidence="1 2">
    <name type="scientific">Allochromatium warmingii</name>
    <name type="common">Chromatium warmingii</name>
    <dbReference type="NCBI Taxonomy" id="61595"/>
    <lineage>
        <taxon>Bacteria</taxon>
        <taxon>Pseudomonadati</taxon>
        <taxon>Pseudomonadota</taxon>
        <taxon>Gammaproteobacteria</taxon>
        <taxon>Chromatiales</taxon>
        <taxon>Chromatiaceae</taxon>
        <taxon>Allochromatium</taxon>
    </lineage>
</organism>
<dbReference type="GO" id="GO:0016020">
    <property type="term" value="C:membrane"/>
    <property type="evidence" value="ECO:0007669"/>
    <property type="project" value="InterPro"/>
</dbReference>
<dbReference type="CDD" id="cd11304">
    <property type="entry name" value="Cadherin_repeat"/>
    <property type="match status" value="2"/>
</dbReference>
<proteinExistence type="predicted"/>
<dbReference type="EMBL" id="FNOW01000010">
    <property type="protein sequence ID" value="SDX70914.1"/>
    <property type="molecule type" value="Genomic_DNA"/>
</dbReference>
<dbReference type="SUPFAM" id="SSF49313">
    <property type="entry name" value="Cadherin-like"/>
    <property type="match status" value="2"/>
</dbReference>